<evidence type="ECO:0000256" key="6">
    <source>
        <dbReference type="ARBA" id="ARBA00022967"/>
    </source>
</evidence>
<evidence type="ECO:0000256" key="4">
    <source>
        <dbReference type="ARBA" id="ARBA00022448"/>
    </source>
</evidence>
<keyword evidence="4" id="KW-0813">Transport</keyword>
<dbReference type="PANTHER" id="PTHR11058:SF9">
    <property type="entry name" value="NADH-UBIQUINONE OXIDOREDUCTASE CHAIN 3"/>
    <property type="match status" value="1"/>
</dbReference>
<keyword evidence="15" id="KW-1185">Reference proteome</keyword>
<comment type="catalytic activity">
    <reaction evidence="12">
        <text>a ubiquinone + NADH + 5 H(+)(in) = a ubiquinol + NAD(+) + 4 H(+)(out)</text>
        <dbReference type="Rhea" id="RHEA:29091"/>
        <dbReference type="Rhea" id="RHEA-COMP:9565"/>
        <dbReference type="Rhea" id="RHEA-COMP:9566"/>
        <dbReference type="ChEBI" id="CHEBI:15378"/>
        <dbReference type="ChEBI" id="CHEBI:16389"/>
        <dbReference type="ChEBI" id="CHEBI:17976"/>
        <dbReference type="ChEBI" id="CHEBI:57540"/>
        <dbReference type="ChEBI" id="CHEBI:57945"/>
        <dbReference type="EC" id="7.1.1.2"/>
    </reaction>
</comment>
<keyword evidence="8" id="KW-0520">NAD</keyword>
<evidence type="ECO:0000256" key="8">
    <source>
        <dbReference type="ARBA" id="ARBA00023027"/>
    </source>
</evidence>
<dbReference type="AlphaFoldDB" id="A0AAD5E119"/>
<dbReference type="Pfam" id="PF00507">
    <property type="entry name" value="Oxidored_q4"/>
    <property type="match status" value="1"/>
</dbReference>
<dbReference type="RefSeq" id="XP_051439960.1">
    <property type="nucleotide sequence ID" value="XM_051584373.1"/>
</dbReference>
<evidence type="ECO:0000256" key="3">
    <source>
        <dbReference type="ARBA" id="ARBA00021007"/>
    </source>
</evidence>
<dbReference type="FunFam" id="1.20.58.1610:FF:000004">
    <property type="entry name" value="NADH-quinone oxidoreductase subunit A"/>
    <property type="match status" value="1"/>
</dbReference>
<keyword evidence="7 13" id="KW-1133">Transmembrane helix</keyword>
<reference evidence="14" key="2">
    <citation type="journal article" date="2022" name="Proc. Natl. Acad. Sci. U.S.A.">
        <title>Diploid-dominant life cycles characterize the early evolution of Fungi.</title>
        <authorList>
            <person name="Amses K.R."/>
            <person name="Simmons D.R."/>
            <person name="Longcore J.E."/>
            <person name="Mondo S.J."/>
            <person name="Seto K."/>
            <person name="Jeronimo G.H."/>
            <person name="Bonds A.E."/>
            <person name="Quandt C.A."/>
            <person name="Davis W.J."/>
            <person name="Chang Y."/>
            <person name="Federici B.A."/>
            <person name="Kuo A."/>
            <person name="LaButti K."/>
            <person name="Pangilinan J."/>
            <person name="Andreopoulos W."/>
            <person name="Tritt A."/>
            <person name="Riley R."/>
            <person name="Hundley H."/>
            <person name="Johnson J."/>
            <person name="Lipzen A."/>
            <person name="Barry K."/>
            <person name="Lang B.F."/>
            <person name="Cuomo C.A."/>
            <person name="Buchler N.E."/>
            <person name="Grigoriev I.V."/>
            <person name="Spatafora J.W."/>
            <person name="Stajich J.E."/>
            <person name="James T.Y."/>
        </authorList>
    </citation>
    <scope>NUCLEOTIDE SEQUENCE</scope>
    <source>
        <strain evidence="14">AG</strain>
    </source>
</reference>
<evidence type="ECO:0000256" key="10">
    <source>
        <dbReference type="ARBA" id="ARBA00023136"/>
    </source>
</evidence>
<dbReference type="InterPro" id="IPR000440">
    <property type="entry name" value="NADH_UbQ/plastoQ_OxRdtase_su3"/>
</dbReference>
<evidence type="ECO:0000256" key="9">
    <source>
        <dbReference type="ARBA" id="ARBA00023075"/>
    </source>
</evidence>
<feature type="transmembrane region" description="Helical" evidence="13">
    <location>
        <begin position="6"/>
        <end position="27"/>
    </location>
</feature>
<evidence type="ECO:0000256" key="11">
    <source>
        <dbReference type="ARBA" id="ARBA00031029"/>
    </source>
</evidence>
<accession>A0AAD5E119</accession>
<keyword evidence="5 13" id="KW-0812">Transmembrane</keyword>
<evidence type="ECO:0000256" key="1">
    <source>
        <dbReference type="ARBA" id="ARBA00004141"/>
    </source>
</evidence>
<protein>
    <recommendedName>
        <fullName evidence="3">NADH-ubiquinone oxidoreductase chain 3</fullName>
    </recommendedName>
    <alternativeName>
        <fullName evidence="11">NADH dehydrogenase subunit 3</fullName>
    </alternativeName>
</protein>
<feature type="transmembrane region" description="Helical" evidence="13">
    <location>
        <begin position="56"/>
        <end position="80"/>
    </location>
</feature>
<evidence type="ECO:0000313" key="14">
    <source>
        <dbReference type="EMBL" id="KAI8574954.1"/>
    </source>
</evidence>
<keyword evidence="10 13" id="KW-0472">Membrane</keyword>
<comment type="subcellular location">
    <subcellularLocation>
        <location evidence="1">Membrane</location>
        <topology evidence="1">Multi-pass membrane protein</topology>
    </subcellularLocation>
</comment>
<keyword evidence="9" id="KW-0830">Ubiquinone</keyword>
<reference evidence="14" key="1">
    <citation type="submission" date="2021-06" db="EMBL/GenBank/DDBJ databases">
        <authorList>
            <consortium name="DOE Joint Genome Institute"/>
            <person name="Mondo S.J."/>
            <person name="Amses K.R."/>
            <person name="Simmons D.R."/>
            <person name="Longcore J.E."/>
            <person name="Seto K."/>
            <person name="Alves G.H."/>
            <person name="Bonds A.E."/>
            <person name="Quandt C.A."/>
            <person name="Davis W.J."/>
            <person name="Chang Y."/>
            <person name="Letcher P.M."/>
            <person name="Powell M.J."/>
            <person name="Kuo A."/>
            <person name="Labutti K."/>
            <person name="Pangilinan J."/>
            <person name="Andreopoulos W."/>
            <person name="Tritt A."/>
            <person name="Riley R."/>
            <person name="Hundley H."/>
            <person name="Johnson J."/>
            <person name="Lipzen A."/>
            <person name="Barry K."/>
            <person name="Berbee M.L."/>
            <person name="Buchler N.E."/>
            <person name="Grigoriev I.V."/>
            <person name="Spatafora J.W."/>
            <person name="Stajich J.E."/>
            <person name="James T.Y."/>
        </authorList>
    </citation>
    <scope>NUCLEOTIDE SEQUENCE</scope>
    <source>
        <strain evidence="14">AG</strain>
    </source>
</reference>
<dbReference type="GO" id="GO:0030964">
    <property type="term" value="C:NADH dehydrogenase complex"/>
    <property type="evidence" value="ECO:0007669"/>
    <property type="project" value="TreeGrafter"/>
</dbReference>
<name>A0AAD5E119_UMBRA</name>
<comment type="similarity">
    <text evidence="2">Belongs to the complex I subunit 3 family.</text>
</comment>
<evidence type="ECO:0000256" key="7">
    <source>
        <dbReference type="ARBA" id="ARBA00022989"/>
    </source>
</evidence>
<dbReference type="EMBL" id="MU621021">
    <property type="protein sequence ID" value="KAI8574954.1"/>
    <property type="molecule type" value="Genomic_DNA"/>
</dbReference>
<dbReference type="Proteomes" id="UP001206595">
    <property type="component" value="Unassembled WGS sequence"/>
</dbReference>
<gene>
    <name evidence="14" type="ORF">K450DRAFT_181530</name>
</gene>
<evidence type="ECO:0000256" key="2">
    <source>
        <dbReference type="ARBA" id="ARBA00008472"/>
    </source>
</evidence>
<evidence type="ECO:0000256" key="5">
    <source>
        <dbReference type="ARBA" id="ARBA00022692"/>
    </source>
</evidence>
<dbReference type="Gene3D" id="1.20.58.1610">
    <property type="entry name" value="NADH:ubiquinone/plastoquinone oxidoreductase, chain 3"/>
    <property type="match status" value="1"/>
</dbReference>
<evidence type="ECO:0000256" key="13">
    <source>
        <dbReference type="SAM" id="Phobius"/>
    </source>
</evidence>
<dbReference type="PANTHER" id="PTHR11058">
    <property type="entry name" value="NADH-UBIQUINONE OXIDOREDUCTASE CHAIN 3"/>
    <property type="match status" value="1"/>
</dbReference>
<dbReference type="GeneID" id="75909723"/>
<comment type="caution">
    <text evidence="14">The sequence shown here is derived from an EMBL/GenBank/DDBJ whole genome shotgun (WGS) entry which is preliminary data.</text>
</comment>
<keyword evidence="6" id="KW-1278">Translocase</keyword>
<dbReference type="GO" id="GO:0008137">
    <property type="term" value="F:NADH dehydrogenase (ubiquinone) activity"/>
    <property type="evidence" value="ECO:0007669"/>
    <property type="project" value="UniProtKB-EC"/>
</dbReference>
<proteinExistence type="inferred from homology"/>
<sequence>MNTLTFFFLFIPVLVLALLVINQFTAVNKPYSEKVSPYECGFTPLGDSRQKFSIQFYLVAILFIVFDIEVLFLFPFAVTLYEVSLLGFWVAIIFLIVLTIGFVYEWSKGALKFTRH</sequence>
<feature type="transmembrane region" description="Helical" evidence="13">
    <location>
        <begin position="86"/>
        <end position="106"/>
    </location>
</feature>
<organism evidence="14 15">
    <name type="scientific">Umbelopsis ramanniana AG</name>
    <dbReference type="NCBI Taxonomy" id="1314678"/>
    <lineage>
        <taxon>Eukaryota</taxon>
        <taxon>Fungi</taxon>
        <taxon>Fungi incertae sedis</taxon>
        <taxon>Mucoromycota</taxon>
        <taxon>Mucoromycotina</taxon>
        <taxon>Umbelopsidomycetes</taxon>
        <taxon>Umbelopsidales</taxon>
        <taxon>Umbelopsidaceae</taxon>
        <taxon>Umbelopsis</taxon>
    </lineage>
</organism>
<evidence type="ECO:0000256" key="12">
    <source>
        <dbReference type="ARBA" id="ARBA00049551"/>
    </source>
</evidence>
<dbReference type="InterPro" id="IPR038430">
    <property type="entry name" value="NDAH_ubi_oxred_su3_sf"/>
</dbReference>
<evidence type="ECO:0000313" key="15">
    <source>
        <dbReference type="Proteomes" id="UP001206595"/>
    </source>
</evidence>